<sequence length="149" mass="16500">MPSPTWALTAAITGEHRGGHLFNIVGYSRAKDIPTGSALSSVPFMVGGYRWVMFVCPSGQTPEVADFISVSFALMQDVAHPVKVCAEFSFIDQVVTQDPRHVGTRHIVDIPGRSTCMGVSRFIAREDFEKSEHLKFDSFTIRLDLIIIE</sequence>
<dbReference type="InterPro" id="IPR008974">
    <property type="entry name" value="TRAF-like"/>
</dbReference>
<evidence type="ECO:0000259" key="1">
    <source>
        <dbReference type="PROSITE" id="PS50144"/>
    </source>
</evidence>
<dbReference type="EMBL" id="JAUUTY010000004">
    <property type="protein sequence ID" value="KAK1652766.1"/>
    <property type="molecule type" value="Genomic_DNA"/>
</dbReference>
<dbReference type="AlphaFoldDB" id="A0AAD8SJV8"/>
<reference evidence="2" key="1">
    <citation type="submission" date="2023-07" db="EMBL/GenBank/DDBJ databases">
        <title>A chromosome-level genome assembly of Lolium multiflorum.</title>
        <authorList>
            <person name="Chen Y."/>
            <person name="Copetti D."/>
            <person name="Kolliker R."/>
            <person name="Studer B."/>
        </authorList>
    </citation>
    <scope>NUCLEOTIDE SEQUENCE</scope>
    <source>
        <strain evidence="2">02402/16</strain>
        <tissue evidence="2">Leaf</tissue>
    </source>
</reference>
<dbReference type="PANTHER" id="PTHR26379">
    <property type="entry name" value="BTB/POZ AND MATH DOMAIN-CONTAINING PROTEIN 1"/>
    <property type="match status" value="1"/>
</dbReference>
<dbReference type="GO" id="GO:0016567">
    <property type="term" value="P:protein ubiquitination"/>
    <property type="evidence" value="ECO:0007669"/>
    <property type="project" value="InterPro"/>
</dbReference>
<organism evidence="2 3">
    <name type="scientific">Lolium multiflorum</name>
    <name type="common">Italian ryegrass</name>
    <name type="synonym">Lolium perenne subsp. multiflorum</name>
    <dbReference type="NCBI Taxonomy" id="4521"/>
    <lineage>
        <taxon>Eukaryota</taxon>
        <taxon>Viridiplantae</taxon>
        <taxon>Streptophyta</taxon>
        <taxon>Embryophyta</taxon>
        <taxon>Tracheophyta</taxon>
        <taxon>Spermatophyta</taxon>
        <taxon>Magnoliopsida</taxon>
        <taxon>Liliopsida</taxon>
        <taxon>Poales</taxon>
        <taxon>Poaceae</taxon>
        <taxon>BOP clade</taxon>
        <taxon>Pooideae</taxon>
        <taxon>Poodae</taxon>
        <taxon>Poeae</taxon>
        <taxon>Poeae Chloroplast Group 2 (Poeae type)</taxon>
        <taxon>Loliodinae</taxon>
        <taxon>Loliinae</taxon>
        <taxon>Lolium</taxon>
    </lineage>
</organism>
<dbReference type="SUPFAM" id="SSF49599">
    <property type="entry name" value="TRAF domain-like"/>
    <property type="match status" value="1"/>
</dbReference>
<protein>
    <recommendedName>
        <fullName evidence="1">MATH domain-containing protein</fullName>
    </recommendedName>
</protein>
<dbReference type="InterPro" id="IPR045005">
    <property type="entry name" value="BPM1-6"/>
</dbReference>
<dbReference type="Proteomes" id="UP001231189">
    <property type="component" value="Unassembled WGS sequence"/>
</dbReference>
<dbReference type="InterPro" id="IPR002083">
    <property type="entry name" value="MATH/TRAF_dom"/>
</dbReference>
<dbReference type="CDD" id="cd00121">
    <property type="entry name" value="MATH"/>
    <property type="match status" value="1"/>
</dbReference>
<gene>
    <name evidence="2" type="ORF">QYE76_070571</name>
</gene>
<feature type="domain" description="MATH" evidence="1">
    <location>
        <begin position="17"/>
        <end position="145"/>
    </location>
</feature>
<proteinExistence type="predicted"/>
<evidence type="ECO:0000313" key="3">
    <source>
        <dbReference type="Proteomes" id="UP001231189"/>
    </source>
</evidence>
<dbReference type="PANTHER" id="PTHR26379:SF479">
    <property type="entry name" value="MATH DOMAIN-CONTAINING PROTEIN"/>
    <property type="match status" value="1"/>
</dbReference>
<accession>A0AAD8SJV8</accession>
<dbReference type="Gene3D" id="2.60.210.10">
    <property type="entry name" value="Apoptosis, Tumor Necrosis Factor Receptor Associated Protein 2, Chain A"/>
    <property type="match status" value="1"/>
</dbReference>
<dbReference type="PROSITE" id="PS50144">
    <property type="entry name" value="MATH"/>
    <property type="match status" value="1"/>
</dbReference>
<dbReference type="Pfam" id="PF22486">
    <property type="entry name" value="MATH_2"/>
    <property type="match status" value="1"/>
</dbReference>
<comment type="caution">
    <text evidence="2">The sequence shown here is derived from an EMBL/GenBank/DDBJ whole genome shotgun (WGS) entry which is preliminary data.</text>
</comment>
<evidence type="ECO:0000313" key="2">
    <source>
        <dbReference type="EMBL" id="KAK1652766.1"/>
    </source>
</evidence>
<name>A0AAD8SJV8_LOLMU</name>
<keyword evidence="3" id="KW-1185">Reference proteome</keyword>